<dbReference type="Proteomes" id="UP001339962">
    <property type="component" value="Unassembled WGS sequence"/>
</dbReference>
<reference evidence="10 12" key="2">
    <citation type="submission" date="2023-03" db="EMBL/GenBank/DDBJ databases">
        <title>Bacillus Genome Sequencing.</title>
        <authorList>
            <person name="Dunlap C."/>
        </authorList>
    </citation>
    <scope>NUCLEOTIDE SEQUENCE [LARGE SCALE GENOMIC DNA]</scope>
    <source>
        <strain evidence="10 12">NRS-38</strain>
    </source>
</reference>
<dbReference type="Pfam" id="PF04093">
    <property type="entry name" value="MreD"/>
    <property type="match status" value="1"/>
</dbReference>
<gene>
    <name evidence="10" type="primary">mreD</name>
    <name evidence="10" type="ORF">P9850_03900</name>
    <name evidence="9" type="ORF">PNH38_02780</name>
</gene>
<dbReference type="Proteomes" id="UP001213979">
    <property type="component" value="Unassembled WGS sequence"/>
</dbReference>
<evidence type="ECO:0000256" key="6">
    <source>
        <dbReference type="ARBA" id="ARBA00022989"/>
    </source>
</evidence>
<evidence type="ECO:0000256" key="3">
    <source>
        <dbReference type="ARBA" id="ARBA00022475"/>
    </source>
</evidence>
<dbReference type="GO" id="GO:0005886">
    <property type="term" value="C:plasma membrane"/>
    <property type="evidence" value="ECO:0007669"/>
    <property type="project" value="UniProtKB-SubCell"/>
</dbReference>
<keyword evidence="3" id="KW-1003">Cell membrane</keyword>
<evidence type="ECO:0000313" key="10">
    <source>
        <dbReference type="EMBL" id="MED5051016.1"/>
    </source>
</evidence>
<dbReference type="EMBL" id="JAQOTG010000001">
    <property type="protein sequence ID" value="MDE8562805.1"/>
    <property type="molecule type" value="Genomic_DNA"/>
</dbReference>
<sequence>MKKLFLPFLAIVIFMSESILVDLWPKNEWYQDYLFAPRFLFVFILLITVYVTRTYGMIYGFIFGLLYDVVYTEILGVYAFAFTLMAYVMEKAMKIFHNHLAVTCFLSMLAIMMLEFYVYGIQLLIGKTDMPIDQFNSHRLLPTLLINVIFLFLFSYPLKQWLLKFGRDEREE</sequence>
<evidence type="ECO:0000256" key="7">
    <source>
        <dbReference type="ARBA" id="ARBA00023136"/>
    </source>
</evidence>
<comment type="subcellular location">
    <subcellularLocation>
        <location evidence="1">Cell membrane</location>
        <topology evidence="1">Multi-pass membrane protein</topology>
    </subcellularLocation>
</comment>
<organism evidence="10 12">
    <name type="scientific">Anoxybacteroides rupiense</name>
    <dbReference type="NCBI Taxonomy" id="311460"/>
    <lineage>
        <taxon>Bacteria</taxon>
        <taxon>Bacillati</taxon>
        <taxon>Bacillota</taxon>
        <taxon>Bacilli</taxon>
        <taxon>Bacillales</taxon>
        <taxon>Anoxybacillaceae</taxon>
        <taxon>Anoxybacteroides</taxon>
    </lineage>
</organism>
<dbReference type="InterPro" id="IPR007227">
    <property type="entry name" value="Cell_shape_determining_MreD"/>
</dbReference>
<keyword evidence="7 8" id="KW-0472">Membrane</keyword>
<evidence type="ECO:0000256" key="4">
    <source>
        <dbReference type="ARBA" id="ARBA00022692"/>
    </source>
</evidence>
<name>A0ABD5IUE5_9BACL</name>
<evidence type="ECO:0000313" key="9">
    <source>
        <dbReference type="EMBL" id="MDE8562805.1"/>
    </source>
</evidence>
<feature type="transmembrane region" description="Helical" evidence="8">
    <location>
        <begin position="34"/>
        <end position="51"/>
    </location>
</feature>
<keyword evidence="4 8" id="KW-0812">Transmembrane</keyword>
<reference evidence="9 11" key="1">
    <citation type="submission" date="2023-01" db="EMBL/GenBank/DDBJ databases">
        <title>Genome-based reclassification of Anoxybacillus geothermalis as a later heterotypic synonym of Anoxybacillus rupiensis.</title>
        <authorList>
            <person name="Inan Bektas K."/>
            <person name="Canakci S."/>
            <person name="Belduz A.A."/>
            <person name="Guler H.H."/>
        </authorList>
    </citation>
    <scope>NUCLEOTIDE SEQUENCE [LARGE SCALE GENOMIC DNA]</scope>
    <source>
        <strain evidence="9 11">DSM 17127</strain>
    </source>
</reference>
<keyword evidence="6 8" id="KW-1133">Transmembrane helix</keyword>
<evidence type="ECO:0000256" key="2">
    <source>
        <dbReference type="ARBA" id="ARBA00007776"/>
    </source>
</evidence>
<dbReference type="EMBL" id="JARTLI010000004">
    <property type="protein sequence ID" value="MED5051016.1"/>
    <property type="molecule type" value="Genomic_DNA"/>
</dbReference>
<dbReference type="GO" id="GO:0008360">
    <property type="term" value="P:regulation of cell shape"/>
    <property type="evidence" value="ECO:0007669"/>
    <property type="project" value="UniProtKB-KW"/>
</dbReference>
<evidence type="ECO:0000256" key="1">
    <source>
        <dbReference type="ARBA" id="ARBA00004651"/>
    </source>
</evidence>
<comment type="caution">
    <text evidence="10">The sequence shown here is derived from an EMBL/GenBank/DDBJ whole genome shotgun (WGS) entry which is preliminary data.</text>
</comment>
<evidence type="ECO:0000313" key="11">
    <source>
        <dbReference type="Proteomes" id="UP001213979"/>
    </source>
</evidence>
<evidence type="ECO:0000313" key="12">
    <source>
        <dbReference type="Proteomes" id="UP001339962"/>
    </source>
</evidence>
<accession>A0ABD5IUE5</accession>
<proteinExistence type="inferred from homology"/>
<dbReference type="AlphaFoldDB" id="A0ABD5IUE5"/>
<evidence type="ECO:0000256" key="8">
    <source>
        <dbReference type="SAM" id="Phobius"/>
    </source>
</evidence>
<evidence type="ECO:0000256" key="5">
    <source>
        <dbReference type="ARBA" id="ARBA00022960"/>
    </source>
</evidence>
<comment type="similarity">
    <text evidence="2">Belongs to the MreD family.</text>
</comment>
<keyword evidence="5" id="KW-0133">Cell shape</keyword>
<feature type="transmembrane region" description="Helical" evidence="8">
    <location>
        <begin position="100"/>
        <end position="119"/>
    </location>
</feature>
<keyword evidence="11" id="KW-1185">Reference proteome</keyword>
<dbReference type="NCBIfam" id="TIGR03426">
    <property type="entry name" value="shape_MreD"/>
    <property type="match status" value="1"/>
</dbReference>
<dbReference type="RefSeq" id="WP_044742909.1">
    <property type="nucleotide sequence ID" value="NZ_JACIDF010000003.1"/>
</dbReference>
<feature type="transmembrane region" description="Helical" evidence="8">
    <location>
        <begin position="58"/>
        <end position="88"/>
    </location>
</feature>
<feature type="transmembrane region" description="Helical" evidence="8">
    <location>
        <begin position="140"/>
        <end position="158"/>
    </location>
</feature>
<protein>
    <submittedName>
        <fullName evidence="10">Rod shape-determining protein MreD</fullName>
    </submittedName>
</protein>